<comment type="caution">
    <text evidence="1">The sequence shown here is derived from an EMBL/GenBank/DDBJ whole genome shotgun (WGS) entry which is preliminary data.</text>
</comment>
<proteinExistence type="predicted"/>
<evidence type="ECO:0000313" key="2">
    <source>
        <dbReference type="Proteomes" id="UP001174909"/>
    </source>
</evidence>
<dbReference type="AlphaFoldDB" id="A0AA35XBK5"/>
<dbReference type="InterPro" id="IPR036047">
    <property type="entry name" value="F-box-like_dom_sf"/>
</dbReference>
<dbReference type="Gene3D" id="1.20.1280.50">
    <property type="match status" value="1"/>
</dbReference>
<accession>A0AA35XBK5</accession>
<dbReference type="Proteomes" id="UP001174909">
    <property type="component" value="Unassembled WGS sequence"/>
</dbReference>
<dbReference type="EMBL" id="CASHTH010003926">
    <property type="protein sequence ID" value="CAI8051429.1"/>
    <property type="molecule type" value="Genomic_DNA"/>
</dbReference>
<organism evidence="1 2">
    <name type="scientific">Geodia barretti</name>
    <name type="common">Barrett's horny sponge</name>
    <dbReference type="NCBI Taxonomy" id="519541"/>
    <lineage>
        <taxon>Eukaryota</taxon>
        <taxon>Metazoa</taxon>
        <taxon>Porifera</taxon>
        <taxon>Demospongiae</taxon>
        <taxon>Heteroscleromorpha</taxon>
        <taxon>Tetractinellida</taxon>
        <taxon>Astrophorina</taxon>
        <taxon>Geodiidae</taxon>
        <taxon>Geodia</taxon>
    </lineage>
</organism>
<protein>
    <submittedName>
        <fullName evidence="1">Uncharacterized protein</fullName>
    </submittedName>
</protein>
<keyword evidence="2" id="KW-1185">Reference proteome</keyword>
<name>A0AA35XBK5_GEOBA</name>
<reference evidence="1" key="1">
    <citation type="submission" date="2023-03" db="EMBL/GenBank/DDBJ databases">
        <authorList>
            <person name="Steffen K."/>
            <person name="Cardenas P."/>
        </authorList>
    </citation>
    <scope>NUCLEOTIDE SEQUENCE</scope>
</reference>
<sequence length="66" mass="7670">MEPNLHGLCPLNCQDLLSWLPSNLAFFILSFLDPGNLLCYWDTFCFNCCLNRLQCCLYQVLTCNFL</sequence>
<gene>
    <name evidence="1" type="ORF">GBAR_LOCUS28160</name>
</gene>
<dbReference type="SUPFAM" id="SSF81383">
    <property type="entry name" value="F-box domain"/>
    <property type="match status" value="1"/>
</dbReference>
<evidence type="ECO:0000313" key="1">
    <source>
        <dbReference type="EMBL" id="CAI8051429.1"/>
    </source>
</evidence>